<sequence>MSTRANPTVDVCVLLTREDGRVLLGQRTGTGFADGQFGIPGGHLEEGESVAQGAARELKEEVGVFIDPADLECAHVAHHRNDQGQTRIGFFFTTTRWQGTPTNMEPDLCSGLSWVNPADLSTNTIPYIATIIDRIRSGEVFSVHGWDGAH</sequence>
<comment type="cofactor">
    <cofactor evidence="1">
        <name>Mg(2+)</name>
        <dbReference type="ChEBI" id="CHEBI:18420"/>
    </cofactor>
</comment>
<dbReference type="Pfam" id="PF00293">
    <property type="entry name" value="NUDIX"/>
    <property type="match status" value="1"/>
</dbReference>
<evidence type="ECO:0000256" key="1">
    <source>
        <dbReference type="ARBA" id="ARBA00001946"/>
    </source>
</evidence>
<dbReference type="PANTHER" id="PTHR43046">
    <property type="entry name" value="GDP-MANNOSE MANNOSYL HYDROLASE"/>
    <property type="match status" value="1"/>
</dbReference>
<organism evidence="6 7">
    <name type="scientific">Nocardiopsis metallicus</name>
    <dbReference type="NCBI Taxonomy" id="179819"/>
    <lineage>
        <taxon>Bacteria</taxon>
        <taxon>Bacillati</taxon>
        <taxon>Actinomycetota</taxon>
        <taxon>Actinomycetes</taxon>
        <taxon>Streptosporangiales</taxon>
        <taxon>Nocardiopsidaceae</taxon>
        <taxon>Nocardiopsis</taxon>
    </lineage>
</organism>
<keyword evidence="3 4" id="KW-0378">Hydrolase</keyword>
<dbReference type="InterPro" id="IPR015797">
    <property type="entry name" value="NUDIX_hydrolase-like_dom_sf"/>
</dbReference>
<evidence type="ECO:0000313" key="7">
    <source>
        <dbReference type="Proteomes" id="UP000579647"/>
    </source>
</evidence>
<dbReference type="GO" id="GO:0016787">
    <property type="term" value="F:hydrolase activity"/>
    <property type="evidence" value="ECO:0007669"/>
    <property type="project" value="UniProtKB-KW"/>
</dbReference>
<dbReference type="InterPro" id="IPR000086">
    <property type="entry name" value="NUDIX_hydrolase_dom"/>
</dbReference>
<dbReference type="EMBL" id="JACHDO010000001">
    <property type="protein sequence ID" value="MBB5494824.1"/>
    <property type="molecule type" value="Genomic_DNA"/>
</dbReference>
<name>A0A840WFE4_9ACTN</name>
<dbReference type="PROSITE" id="PS51462">
    <property type="entry name" value="NUDIX"/>
    <property type="match status" value="1"/>
</dbReference>
<proteinExistence type="inferred from homology"/>
<dbReference type="InterPro" id="IPR020476">
    <property type="entry name" value="Nudix_hydrolase"/>
</dbReference>
<dbReference type="RefSeq" id="WP_312894011.1">
    <property type="nucleotide sequence ID" value="NZ_BAAAKM010000104.1"/>
</dbReference>
<evidence type="ECO:0000256" key="2">
    <source>
        <dbReference type="ARBA" id="ARBA00005582"/>
    </source>
</evidence>
<evidence type="ECO:0000256" key="4">
    <source>
        <dbReference type="RuleBase" id="RU003476"/>
    </source>
</evidence>
<feature type="domain" description="Nudix hydrolase" evidence="5">
    <location>
        <begin position="4"/>
        <end position="137"/>
    </location>
</feature>
<reference evidence="6 7" key="1">
    <citation type="submission" date="2020-08" db="EMBL/GenBank/DDBJ databases">
        <title>Sequencing the genomes of 1000 actinobacteria strains.</title>
        <authorList>
            <person name="Klenk H.-P."/>
        </authorList>
    </citation>
    <scope>NUCLEOTIDE SEQUENCE [LARGE SCALE GENOMIC DNA]</scope>
    <source>
        <strain evidence="6 7">DSM 44598</strain>
    </source>
</reference>
<gene>
    <name evidence="6" type="ORF">HNR07_005961</name>
</gene>
<protein>
    <submittedName>
        <fullName evidence="6">ADP-ribose pyrophosphatase YjhB (NUDIX family)</fullName>
    </submittedName>
</protein>
<dbReference type="PRINTS" id="PR00502">
    <property type="entry name" value="NUDIXFAMILY"/>
</dbReference>
<comment type="similarity">
    <text evidence="2 4">Belongs to the Nudix hydrolase family.</text>
</comment>
<dbReference type="SUPFAM" id="SSF55811">
    <property type="entry name" value="Nudix"/>
    <property type="match status" value="1"/>
</dbReference>
<dbReference type="AlphaFoldDB" id="A0A840WFE4"/>
<dbReference type="Proteomes" id="UP000579647">
    <property type="component" value="Unassembled WGS sequence"/>
</dbReference>
<dbReference type="Gene3D" id="3.90.79.10">
    <property type="entry name" value="Nucleoside Triphosphate Pyrophosphohydrolase"/>
    <property type="match status" value="1"/>
</dbReference>
<dbReference type="PROSITE" id="PS00893">
    <property type="entry name" value="NUDIX_BOX"/>
    <property type="match status" value="1"/>
</dbReference>
<evidence type="ECO:0000259" key="5">
    <source>
        <dbReference type="PROSITE" id="PS51462"/>
    </source>
</evidence>
<comment type="caution">
    <text evidence="6">The sequence shown here is derived from an EMBL/GenBank/DDBJ whole genome shotgun (WGS) entry which is preliminary data.</text>
</comment>
<dbReference type="InterPro" id="IPR020084">
    <property type="entry name" value="NUDIX_hydrolase_CS"/>
</dbReference>
<evidence type="ECO:0000313" key="6">
    <source>
        <dbReference type="EMBL" id="MBB5494824.1"/>
    </source>
</evidence>
<accession>A0A840WFE4</accession>
<dbReference type="PANTHER" id="PTHR43046:SF16">
    <property type="entry name" value="ADP-RIBOSE PYROPHOSPHATASE YJHB-RELATED"/>
    <property type="match status" value="1"/>
</dbReference>
<keyword evidence="7" id="KW-1185">Reference proteome</keyword>
<evidence type="ECO:0000256" key="3">
    <source>
        <dbReference type="ARBA" id="ARBA00022801"/>
    </source>
</evidence>
<dbReference type="CDD" id="cd04683">
    <property type="entry name" value="NUDIX_Hydrolase"/>
    <property type="match status" value="1"/>
</dbReference>